<proteinExistence type="predicted"/>
<dbReference type="GO" id="GO:0015171">
    <property type="term" value="F:amino acid transmembrane transporter activity"/>
    <property type="evidence" value="ECO:0007669"/>
    <property type="project" value="TreeGrafter"/>
</dbReference>
<feature type="transmembrane region" description="Helical" evidence="6">
    <location>
        <begin position="66"/>
        <end position="86"/>
    </location>
</feature>
<feature type="transmembrane region" description="Helical" evidence="6">
    <location>
        <begin position="98"/>
        <end position="116"/>
    </location>
</feature>
<feature type="transmembrane region" description="Helical" evidence="6">
    <location>
        <begin position="286"/>
        <end position="310"/>
    </location>
</feature>
<feature type="transmembrane region" description="Helical" evidence="6">
    <location>
        <begin position="246"/>
        <end position="265"/>
    </location>
</feature>
<feature type="transmembrane region" description="Helical" evidence="6">
    <location>
        <begin position="330"/>
        <end position="352"/>
    </location>
</feature>
<dbReference type="PANTHER" id="PTHR43243:SF4">
    <property type="entry name" value="CATIONIC AMINO ACID TRANSPORTER 4"/>
    <property type="match status" value="1"/>
</dbReference>
<feature type="transmembrane region" description="Helical" evidence="6">
    <location>
        <begin position="204"/>
        <end position="226"/>
    </location>
</feature>
<organism evidence="7 8">
    <name type="scientific">Bradyrhizobium lablabi</name>
    <dbReference type="NCBI Taxonomy" id="722472"/>
    <lineage>
        <taxon>Bacteria</taxon>
        <taxon>Pseudomonadati</taxon>
        <taxon>Pseudomonadota</taxon>
        <taxon>Alphaproteobacteria</taxon>
        <taxon>Hyphomicrobiales</taxon>
        <taxon>Nitrobacteraceae</taxon>
        <taxon>Bradyrhizobium</taxon>
    </lineage>
</organism>
<dbReference type="Pfam" id="PF13520">
    <property type="entry name" value="AA_permease_2"/>
    <property type="match status" value="1"/>
</dbReference>
<dbReference type="PIRSF" id="PIRSF006060">
    <property type="entry name" value="AA_transporter"/>
    <property type="match status" value="1"/>
</dbReference>
<reference evidence="7 8" key="1">
    <citation type="submission" date="2016-10" db="EMBL/GenBank/DDBJ databases">
        <authorList>
            <person name="de Groot N.N."/>
        </authorList>
    </citation>
    <scope>NUCLEOTIDE SEQUENCE [LARGE SCALE GENOMIC DNA]</scope>
    <source>
        <strain evidence="7 8">GAS522</strain>
    </source>
</reference>
<evidence type="ECO:0000256" key="1">
    <source>
        <dbReference type="ARBA" id="ARBA00004141"/>
    </source>
</evidence>
<dbReference type="GO" id="GO:0016020">
    <property type="term" value="C:membrane"/>
    <property type="evidence" value="ECO:0007669"/>
    <property type="project" value="UniProtKB-SubCell"/>
</dbReference>
<gene>
    <name evidence="7" type="ORF">SAMN05444171_6763</name>
</gene>
<feature type="transmembrane region" description="Helical" evidence="6">
    <location>
        <begin position="441"/>
        <end position="459"/>
    </location>
</feature>
<comment type="subcellular location">
    <subcellularLocation>
        <location evidence="1">Membrane</location>
        <topology evidence="1">Multi-pass membrane protein</topology>
    </subcellularLocation>
</comment>
<feature type="transmembrane region" description="Helical" evidence="6">
    <location>
        <begin position="407"/>
        <end position="429"/>
    </location>
</feature>
<feature type="transmembrane region" description="Helical" evidence="6">
    <location>
        <begin position="382"/>
        <end position="401"/>
    </location>
</feature>
<evidence type="ECO:0000256" key="2">
    <source>
        <dbReference type="ARBA" id="ARBA00022448"/>
    </source>
</evidence>
<sequence>MPDIWARKSTAVLLQEAAQAAENSENHSLKRSLSAFNLVMLGIGGVIGAGIFILTGQAAATNAGPAVTLSFLLGAVACAFAGLCYAEMASSVPISGSAYTYAYATLGELIAWIIGWDLILEYAVAAVAVAIGWSAYVVSFARDFGIELPARLVSAPFAYDGNAGVWSSTGAIFNLPAMVVIVTVTALLVVGIRETARFNDIIVAVKLMVILLFIACAVSSVSTANWVTSGNPEGAFIPPNTANGVFGWSGVVRGAAMVFFAYVGFDAVSTAAQEAKKPERDMPIGILGSLAVCAVLYIAVAFVLTGIVPFDRLNVPDPIAVGIDKIGIGWLSPLIKLGIVLGLTSVILVTLLGQPRIFRAMAHDGLLPPAFAKIHPRFRTPYISTIGSGIVVAVLAGLLPIGLVGELVSIGTLFAFAVVSIGTLALRIIEPDLPRPFRAPAIWVIAPAGAATSLFLMLGLPGDTWIRLAVWLLAGFAIYFVYGAKHSRLRGGEMRGGS</sequence>
<feature type="transmembrane region" description="Helical" evidence="6">
    <location>
        <begin position="122"/>
        <end position="141"/>
    </location>
</feature>
<protein>
    <submittedName>
        <fullName evidence="7">Amino acid/polyamine/organocation transporter, APC superfamily</fullName>
    </submittedName>
</protein>
<evidence type="ECO:0000256" key="5">
    <source>
        <dbReference type="ARBA" id="ARBA00023136"/>
    </source>
</evidence>
<feature type="transmembrane region" description="Helical" evidence="6">
    <location>
        <begin position="38"/>
        <end position="60"/>
    </location>
</feature>
<evidence type="ECO:0000313" key="8">
    <source>
        <dbReference type="Proteomes" id="UP000183208"/>
    </source>
</evidence>
<dbReference type="PANTHER" id="PTHR43243">
    <property type="entry name" value="INNER MEMBRANE TRANSPORTER YGJI-RELATED"/>
    <property type="match status" value="1"/>
</dbReference>
<dbReference type="RefSeq" id="WP_197679509.1">
    <property type="nucleotide sequence ID" value="NZ_FNTI01000001.1"/>
</dbReference>
<evidence type="ECO:0000256" key="3">
    <source>
        <dbReference type="ARBA" id="ARBA00022692"/>
    </source>
</evidence>
<feature type="transmembrane region" description="Helical" evidence="6">
    <location>
        <begin position="172"/>
        <end position="192"/>
    </location>
</feature>
<feature type="transmembrane region" description="Helical" evidence="6">
    <location>
        <begin position="465"/>
        <end position="484"/>
    </location>
</feature>
<evidence type="ECO:0000313" key="7">
    <source>
        <dbReference type="EMBL" id="SEE24017.1"/>
    </source>
</evidence>
<keyword evidence="3 6" id="KW-0812">Transmembrane</keyword>
<evidence type="ECO:0000256" key="6">
    <source>
        <dbReference type="SAM" id="Phobius"/>
    </source>
</evidence>
<dbReference type="Proteomes" id="UP000183208">
    <property type="component" value="Unassembled WGS sequence"/>
</dbReference>
<accession>A0A1M7GW22</accession>
<keyword evidence="2" id="KW-0813">Transport</keyword>
<dbReference type="AlphaFoldDB" id="A0A1M7GW22"/>
<dbReference type="Gene3D" id="1.20.1740.10">
    <property type="entry name" value="Amino acid/polyamine transporter I"/>
    <property type="match status" value="1"/>
</dbReference>
<name>A0A1M7GW22_9BRAD</name>
<keyword evidence="4 6" id="KW-1133">Transmembrane helix</keyword>
<dbReference type="InterPro" id="IPR002293">
    <property type="entry name" value="AA/rel_permease1"/>
</dbReference>
<dbReference type="EMBL" id="FNTI01000001">
    <property type="protein sequence ID" value="SEE24017.1"/>
    <property type="molecule type" value="Genomic_DNA"/>
</dbReference>
<keyword evidence="5 6" id="KW-0472">Membrane</keyword>
<evidence type="ECO:0000256" key="4">
    <source>
        <dbReference type="ARBA" id="ARBA00022989"/>
    </source>
</evidence>